<sequence length="231" mass="26144">MIGLSRFQLSSAAGDGKQKRTFDGAPAKTKNLKEVVDFKSAGIFFVTAKIVNLQYKIYKACPLKNRGFFCRKKLDDEMRCTSCDHVVKSPMKSLFLRVEVADCVQPECTVVATMFSYVGEKYLGLNALDVDEMATNEPQKLAKIFEEKLDKQAVIKLNIKESKSDFEGHEFDWVIMAICLDNKNEEEDAKKKMQKEEGEVDEESEDRDDEIQLVGEVKLSSTEAAKKSKKN</sequence>
<comment type="caution">
    <text evidence="3">The sequence shown here is derived from an EMBL/GenBank/DDBJ whole genome shotgun (WGS) entry which is preliminary data.</text>
</comment>
<reference evidence="3 4" key="1">
    <citation type="submission" date="2024-10" db="EMBL/GenBank/DDBJ databases">
        <authorList>
            <person name="Kim D."/>
        </authorList>
    </citation>
    <scope>NUCLEOTIDE SEQUENCE [LARGE SCALE GENOMIC DNA]</scope>
    <source>
        <strain evidence="3">BH-2024</strain>
    </source>
</reference>
<protein>
    <recommendedName>
        <fullName evidence="2">Replication factor A C-terminal domain-containing protein</fullName>
    </recommendedName>
</protein>
<feature type="compositionally biased region" description="Basic and acidic residues" evidence="1">
    <location>
        <begin position="188"/>
        <end position="197"/>
    </location>
</feature>
<feature type="compositionally biased region" description="Acidic residues" evidence="1">
    <location>
        <begin position="198"/>
        <end position="211"/>
    </location>
</feature>
<accession>A0ABD2IMS4</accession>
<dbReference type="Gene3D" id="2.40.50.140">
    <property type="entry name" value="Nucleic acid-binding proteins"/>
    <property type="match status" value="1"/>
</dbReference>
<evidence type="ECO:0000256" key="1">
    <source>
        <dbReference type="SAM" id="MobiDB-lite"/>
    </source>
</evidence>
<gene>
    <name evidence="3" type="ORF">niasHT_034920</name>
</gene>
<evidence type="ECO:0000313" key="4">
    <source>
        <dbReference type="Proteomes" id="UP001620626"/>
    </source>
</evidence>
<dbReference type="Proteomes" id="UP001620626">
    <property type="component" value="Unassembled WGS sequence"/>
</dbReference>
<evidence type="ECO:0000313" key="3">
    <source>
        <dbReference type="EMBL" id="KAL3074583.1"/>
    </source>
</evidence>
<name>A0ABD2IMS4_9BILA</name>
<dbReference type="InterPro" id="IPR012340">
    <property type="entry name" value="NA-bd_OB-fold"/>
</dbReference>
<feature type="domain" description="Replication factor A C-terminal" evidence="2">
    <location>
        <begin position="50"/>
        <end position="163"/>
    </location>
</feature>
<dbReference type="SUPFAM" id="SSF50249">
    <property type="entry name" value="Nucleic acid-binding proteins"/>
    <property type="match status" value="1"/>
</dbReference>
<organism evidence="3 4">
    <name type="scientific">Heterodera trifolii</name>
    <dbReference type="NCBI Taxonomy" id="157864"/>
    <lineage>
        <taxon>Eukaryota</taxon>
        <taxon>Metazoa</taxon>
        <taxon>Ecdysozoa</taxon>
        <taxon>Nematoda</taxon>
        <taxon>Chromadorea</taxon>
        <taxon>Rhabditida</taxon>
        <taxon>Tylenchina</taxon>
        <taxon>Tylenchomorpha</taxon>
        <taxon>Tylenchoidea</taxon>
        <taxon>Heteroderidae</taxon>
        <taxon>Heteroderinae</taxon>
        <taxon>Heterodera</taxon>
    </lineage>
</organism>
<dbReference type="AlphaFoldDB" id="A0ABD2IMS4"/>
<feature type="region of interest" description="Disordered" evidence="1">
    <location>
        <begin position="187"/>
        <end position="231"/>
    </location>
</feature>
<dbReference type="Pfam" id="PF08646">
    <property type="entry name" value="Rep_fac-A_C"/>
    <property type="match status" value="1"/>
</dbReference>
<dbReference type="InterPro" id="IPR013955">
    <property type="entry name" value="Rep_factor-A_C"/>
</dbReference>
<keyword evidence="4" id="KW-1185">Reference proteome</keyword>
<evidence type="ECO:0000259" key="2">
    <source>
        <dbReference type="Pfam" id="PF08646"/>
    </source>
</evidence>
<proteinExistence type="predicted"/>
<dbReference type="EMBL" id="JBICBT010001296">
    <property type="protein sequence ID" value="KAL3074583.1"/>
    <property type="molecule type" value="Genomic_DNA"/>
</dbReference>